<protein>
    <recommendedName>
        <fullName evidence="3">Nuclear receptor 2C2-associated protein</fullName>
    </recommendedName>
</protein>
<accession>A0AAV4DQM6</accession>
<dbReference type="GO" id="GO:0005634">
    <property type="term" value="C:nucleus"/>
    <property type="evidence" value="ECO:0007669"/>
    <property type="project" value="UniProtKB-SubCell"/>
</dbReference>
<sequence length="144" mass="16124">MAAPITSLTDKISRTRVSSVLNKDTKQFGKKHLFDGDDETCWNSDQGSPQWILVDFSEAVTVSQIEIQFQGGFVGKTCWIEAMQAGQENLSRLHEFFPQDVNQTQVFPLPEPALTLTSLKLVFDSSTDFFGRITIYKLDLLGSS</sequence>
<dbReference type="PROSITE" id="PS50022">
    <property type="entry name" value="FA58C_3"/>
    <property type="match status" value="1"/>
</dbReference>
<evidence type="ECO:0000256" key="3">
    <source>
        <dbReference type="ARBA" id="ARBA00019956"/>
    </source>
</evidence>
<dbReference type="InterPro" id="IPR000421">
    <property type="entry name" value="FA58C"/>
</dbReference>
<feature type="domain" description="F5/8 type C" evidence="5">
    <location>
        <begin position="1"/>
        <end position="68"/>
    </location>
</feature>
<dbReference type="Pfam" id="PF22633">
    <property type="entry name" value="F5_F8_type_C_2"/>
    <property type="match status" value="1"/>
</dbReference>
<organism evidence="6 7">
    <name type="scientific">Plakobranchus ocellatus</name>
    <dbReference type="NCBI Taxonomy" id="259542"/>
    <lineage>
        <taxon>Eukaryota</taxon>
        <taxon>Metazoa</taxon>
        <taxon>Spiralia</taxon>
        <taxon>Lophotrochozoa</taxon>
        <taxon>Mollusca</taxon>
        <taxon>Gastropoda</taxon>
        <taxon>Heterobranchia</taxon>
        <taxon>Euthyneura</taxon>
        <taxon>Panpulmonata</taxon>
        <taxon>Sacoglossa</taxon>
        <taxon>Placobranchoidea</taxon>
        <taxon>Plakobranchidae</taxon>
        <taxon>Plakobranchus</taxon>
    </lineage>
</organism>
<keyword evidence="6" id="KW-0675">Receptor</keyword>
<evidence type="ECO:0000259" key="5">
    <source>
        <dbReference type="PROSITE" id="PS50022"/>
    </source>
</evidence>
<dbReference type="Proteomes" id="UP000735302">
    <property type="component" value="Unassembled WGS sequence"/>
</dbReference>
<keyword evidence="4" id="KW-0539">Nucleus</keyword>
<evidence type="ECO:0000313" key="7">
    <source>
        <dbReference type="Proteomes" id="UP000735302"/>
    </source>
</evidence>
<dbReference type="FunFam" id="2.60.120.260:FF:000070">
    <property type="entry name" value="Nuclear receptor 2C2-associated protein"/>
    <property type="match status" value="1"/>
</dbReference>
<dbReference type="SUPFAM" id="SSF49785">
    <property type="entry name" value="Galactose-binding domain-like"/>
    <property type="match status" value="1"/>
</dbReference>
<keyword evidence="7" id="KW-1185">Reference proteome</keyword>
<proteinExistence type="inferred from homology"/>
<evidence type="ECO:0000256" key="2">
    <source>
        <dbReference type="ARBA" id="ARBA00009556"/>
    </source>
</evidence>
<evidence type="ECO:0000313" key="6">
    <source>
        <dbReference type="EMBL" id="GFO46304.1"/>
    </source>
</evidence>
<evidence type="ECO:0000256" key="1">
    <source>
        <dbReference type="ARBA" id="ARBA00004123"/>
    </source>
</evidence>
<evidence type="ECO:0000256" key="4">
    <source>
        <dbReference type="ARBA" id="ARBA00023242"/>
    </source>
</evidence>
<gene>
    <name evidence="6" type="ORF">PoB_007280900</name>
</gene>
<dbReference type="InterPro" id="IPR008979">
    <property type="entry name" value="Galactose-bd-like_sf"/>
</dbReference>
<dbReference type="Gene3D" id="2.60.120.260">
    <property type="entry name" value="Galactose-binding domain-like"/>
    <property type="match status" value="1"/>
</dbReference>
<dbReference type="EMBL" id="BLXT01008183">
    <property type="protein sequence ID" value="GFO46304.1"/>
    <property type="molecule type" value="Genomic_DNA"/>
</dbReference>
<name>A0AAV4DQM6_9GAST</name>
<comment type="caution">
    <text evidence="6">The sequence shown here is derived from an EMBL/GenBank/DDBJ whole genome shotgun (WGS) entry which is preliminary data.</text>
</comment>
<reference evidence="6 7" key="1">
    <citation type="journal article" date="2021" name="Elife">
        <title>Chloroplast acquisition without the gene transfer in kleptoplastic sea slugs, Plakobranchus ocellatus.</title>
        <authorList>
            <person name="Maeda T."/>
            <person name="Takahashi S."/>
            <person name="Yoshida T."/>
            <person name="Shimamura S."/>
            <person name="Takaki Y."/>
            <person name="Nagai Y."/>
            <person name="Toyoda A."/>
            <person name="Suzuki Y."/>
            <person name="Arimoto A."/>
            <person name="Ishii H."/>
            <person name="Satoh N."/>
            <person name="Nishiyama T."/>
            <person name="Hasebe M."/>
            <person name="Maruyama T."/>
            <person name="Minagawa J."/>
            <person name="Obokata J."/>
            <person name="Shigenobu S."/>
        </authorList>
    </citation>
    <scope>NUCLEOTIDE SEQUENCE [LARGE SCALE GENOMIC DNA]</scope>
</reference>
<comment type="similarity">
    <text evidence="2">Belongs to the NR2C2AP family.</text>
</comment>
<comment type="subcellular location">
    <subcellularLocation>
        <location evidence="1">Nucleus</location>
    </subcellularLocation>
</comment>
<dbReference type="AlphaFoldDB" id="A0AAV4DQM6"/>